<dbReference type="EMBL" id="JAKNSF020000031">
    <property type="protein sequence ID" value="KAK7728838.1"/>
    <property type="molecule type" value="Genomic_DNA"/>
</dbReference>
<dbReference type="InterPro" id="IPR052220">
    <property type="entry name" value="METTL25"/>
</dbReference>
<evidence type="ECO:0000313" key="2">
    <source>
        <dbReference type="EMBL" id="KAK7728838.1"/>
    </source>
</evidence>
<evidence type="ECO:0000313" key="3">
    <source>
        <dbReference type="Proteomes" id="UP001430848"/>
    </source>
</evidence>
<reference evidence="2 3" key="1">
    <citation type="submission" date="2024-02" db="EMBL/GenBank/DDBJ databases">
        <title>De novo assembly and annotation of 12 fungi associated with fruit tree decline syndrome in Ontario, Canada.</title>
        <authorList>
            <person name="Sulman M."/>
            <person name="Ellouze W."/>
            <person name="Ilyukhin E."/>
        </authorList>
    </citation>
    <scope>NUCLEOTIDE SEQUENCE [LARGE SCALE GENOMIC DNA]</scope>
    <source>
        <strain evidence="2 3">M169</strain>
    </source>
</reference>
<proteinExistence type="predicted"/>
<evidence type="ECO:0000259" key="1">
    <source>
        <dbReference type="Pfam" id="PF13679"/>
    </source>
</evidence>
<feature type="domain" description="Methyltransferase" evidence="1">
    <location>
        <begin position="132"/>
        <end position="270"/>
    </location>
</feature>
<dbReference type="PANTHER" id="PTHR12496">
    <property type="entry name" value="CGI-41 METHYLTRANSFERASE"/>
    <property type="match status" value="1"/>
</dbReference>
<dbReference type="InterPro" id="IPR029063">
    <property type="entry name" value="SAM-dependent_MTases_sf"/>
</dbReference>
<dbReference type="Proteomes" id="UP001430848">
    <property type="component" value="Unassembled WGS sequence"/>
</dbReference>
<sequence>MHAPVLPQSYHTLEQLTDDLIDFIQSPLVRQITGGIHVNDAFIEDAWSKLPAEWTNHWDSLPDSRIAQRDMIDSIDEDERTRQSDSHESALSRPGSLVSWLEKLGSVSLPRSQRKGPALTLPEILADRMETKKLNEVSVAAPYIHSICHASGITHVVDMGSGQGYLSNTLAYLFPSLRVLAIDGSESQITGSKAFAMSLCITEDRVQHLVRYIDGSMTLASEIDAWARGQKCLLVGLHACGNLSEHMLRYFATCLSITHLAAVGCCYNHIVMHSDNYPDGFPISERLRRRNVTLTSTALMAGCQAPNNWARTDLTKHKSIYSRKQFYRSLLEKIFHDKCIQIDDKPNWGIRKSDLVNFKSFTRRAMECLGVEQNTISEMDIAEYETRYASHEGRISILWTLSVLCCKAIESVIALDRYWFLVEHGACNVDIVPIFEYKISPRNLMMVAEKAHKSPSVDAKE</sequence>
<organism evidence="2 3">
    <name type="scientific">Diaporthe eres</name>
    <name type="common">Phomopsis oblonga</name>
    <dbReference type="NCBI Taxonomy" id="83184"/>
    <lineage>
        <taxon>Eukaryota</taxon>
        <taxon>Fungi</taxon>
        <taxon>Dikarya</taxon>
        <taxon>Ascomycota</taxon>
        <taxon>Pezizomycotina</taxon>
        <taxon>Sordariomycetes</taxon>
        <taxon>Sordariomycetidae</taxon>
        <taxon>Diaporthales</taxon>
        <taxon>Diaporthaceae</taxon>
        <taxon>Diaporthe</taxon>
        <taxon>Diaporthe eres species complex</taxon>
    </lineage>
</organism>
<dbReference type="SUPFAM" id="SSF53335">
    <property type="entry name" value="S-adenosyl-L-methionine-dependent methyltransferases"/>
    <property type="match status" value="1"/>
</dbReference>
<name>A0ABR1P8D5_DIAER</name>
<accession>A0ABR1P8D5</accession>
<comment type="caution">
    <text evidence="2">The sequence shown here is derived from an EMBL/GenBank/DDBJ whole genome shotgun (WGS) entry which is preliminary data.</text>
</comment>
<dbReference type="InterPro" id="IPR025714">
    <property type="entry name" value="Methyltranfer_dom"/>
</dbReference>
<keyword evidence="3" id="KW-1185">Reference proteome</keyword>
<dbReference type="PANTHER" id="PTHR12496:SF0">
    <property type="entry name" value="METHYLTRANSFERASE DOMAIN-CONTAINING PROTEIN"/>
    <property type="match status" value="1"/>
</dbReference>
<gene>
    <name evidence="2" type="ORF">SLS63_006446</name>
</gene>
<protein>
    <recommendedName>
        <fullName evidence="1">Methyltransferase domain-containing protein</fullName>
    </recommendedName>
</protein>
<dbReference type="Pfam" id="PF13679">
    <property type="entry name" value="Methyltransf_32"/>
    <property type="match status" value="1"/>
</dbReference>
<dbReference type="Gene3D" id="3.40.50.150">
    <property type="entry name" value="Vaccinia Virus protein VP39"/>
    <property type="match status" value="1"/>
</dbReference>